<dbReference type="PROSITE" id="PS51462">
    <property type="entry name" value="NUDIX"/>
    <property type="match status" value="1"/>
</dbReference>
<dbReference type="Pfam" id="PF09296">
    <property type="entry name" value="NUDIX-like"/>
    <property type="match status" value="1"/>
</dbReference>
<evidence type="ECO:0000256" key="8">
    <source>
        <dbReference type="ARBA" id="ARBA00023027"/>
    </source>
</evidence>
<keyword evidence="7" id="KW-0460">Magnesium</keyword>
<evidence type="ECO:0000256" key="3">
    <source>
        <dbReference type="ARBA" id="ARBA00009595"/>
    </source>
</evidence>
<dbReference type="CDD" id="cd03429">
    <property type="entry name" value="NUDIX_NADH_pyrophosphatase_Nudt13"/>
    <property type="match status" value="1"/>
</dbReference>
<dbReference type="Gene3D" id="3.90.79.10">
    <property type="entry name" value="Nucleoside Triphosphate Pyrophosphohydrolase"/>
    <property type="match status" value="1"/>
</dbReference>
<dbReference type="EC" id="3.6.1.22" evidence="4"/>
<protein>
    <recommendedName>
        <fullName evidence="4">NAD(+) diphosphatase</fullName>
        <ecNumber evidence="4">3.6.1.22</ecNumber>
    </recommendedName>
</protein>
<evidence type="ECO:0000256" key="6">
    <source>
        <dbReference type="ARBA" id="ARBA00022801"/>
    </source>
</evidence>
<gene>
    <name evidence="11" type="ORF">METZ01_LOCUS71444</name>
</gene>
<dbReference type="GO" id="GO:0006742">
    <property type="term" value="P:NADP+ catabolic process"/>
    <property type="evidence" value="ECO:0007669"/>
    <property type="project" value="TreeGrafter"/>
</dbReference>
<evidence type="ECO:0000256" key="9">
    <source>
        <dbReference type="ARBA" id="ARBA00023679"/>
    </source>
</evidence>
<dbReference type="NCBIfam" id="NF001299">
    <property type="entry name" value="PRK00241.1"/>
    <property type="match status" value="1"/>
</dbReference>
<dbReference type="Pfam" id="PF09297">
    <property type="entry name" value="Zn_ribbon_NUD"/>
    <property type="match status" value="1"/>
</dbReference>
<evidence type="ECO:0000259" key="10">
    <source>
        <dbReference type="PROSITE" id="PS51462"/>
    </source>
</evidence>
<dbReference type="GO" id="GO:0005829">
    <property type="term" value="C:cytosol"/>
    <property type="evidence" value="ECO:0007669"/>
    <property type="project" value="TreeGrafter"/>
</dbReference>
<comment type="cofactor">
    <cofactor evidence="1">
        <name>Mg(2+)</name>
        <dbReference type="ChEBI" id="CHEBI:18420"/>
    </cofactor>
</comment>
<dbReference type="Pfam" id="PF00293">
    <property type="entry name" value="NUDIX"/>
    <property type="match status" value="1"/>
</dbReference>
<dbReference type="EMBL" id="UINC01005033">
    <property type="protein sequence ID" value="SVA18590.1"/>
    <property type="molecule type" value="Genomic_DNA"/>
</dbReference>
<reference evidence="11" key="1">
    <citation type="submission" date="2018-05" db="EMBL/GenBank/DDBJ databases">
        <authorList>
            <person name="Lanie J.A."/>
            <person name="Ng W.-L."/>
            <person name="Kazmierczak K.M."/>
            <person name="Andrzejewski T.M."/>
            <person name="Davidsen T.M."/>
            <person name="Wayne K.J."/>
            <person name="Tettelin H."/>
            <person name="Glass J.I."/>
            <person name="Rusch D."/>
            <person name="Podicherti R."/>
            <person name="Tsui H.-C.T."/>
            <person name="Winkler M.E."/>
        </authorList>
    </citation>
    <scope>NUCLEOTIDE SEQUENCE</scope>
</reference>
<evidence type="ECO:0000256" key="2">
    <source>
        <dbReference type="ARBA" id="ARBA00001947"/>
    </source>
</evidence>
<evidence type="ECO:0000313" key="11">
    <source>
        <dbReference type="EMBL" id="SVA18590.1"/>
    </source>
</evidence>
<feature type="non-terminal residue" evidence="11">
    <location>
        <position position="1"/>
    </location>
</feature>
<dbReference type="SUPFAM" id="SSF55811">
    <property type="entry name" value="Nudix"/>
    <property type="match status" value="1"/>
</dbReference>
<evidence type="ECO:0000256" key="4">
    <source>
        <dbReference type="ARBA" id="ARBA00012381"/>
    </source>
</evidence>
<comment type="cofactor">
    <cofactor evidence="2">
        <name>Zn(2+)</name>
        <dbReference type="ChEBI" id="CHEBI:29105"/>
    </cofactor>
</comment>
<dbReference type="InterPro" id="IPR015797">
    <property type="entry name" value="NUDIX_hydrolase-like_dom_sf"/>
</dbReference>
<dbReference type="GO" id="GO:0019677">
    <property type="term" value="P:NAD+ catabolic process"/>
    <property type="evidence" value="ECO:0007669"/>
    <property type="project" value="TreeGrafter"/>
</dbReference>
<keyword evidence="5" id="KW-0479">Metal-binding</keyword>
<evidence type="ECO:0000256" key="1">
    <source>
        <dbReference type="ARBA" id="ARBA00001946"/>
    </source>
</evidence>
<dbReference type="Gene3D" id="3.90.79.20">
    <property type="match status" value="1"/>
</dbReference>
<name>A0A381TRC6_9ZZZZ</name>
<accession>A0A381TRC6</accession>
<dbReference type="GO" id="GO:0035529">
    <property type="term" value="F:NADH pyrophosphatase activity"/>
    <property type="evidence" value="ECO:0007669"/>
    <property type="project" value="TreeGrafter"/>
</dbReference>
<evidence type="ECO:0000256" key="5">
    <source>
        <dbReference type="ARBA" id="ARBA00022723"/>
    </source>
</evidence>
<dbReference type="InterPro" id="IPR015376">
    <property type="entry name" value="Znr_NADH_PPase"/>
</dbReference>
<dbReference type="AlphaFoldDB" id="A0A381TRC6"/>
<dbReference type="InterPro" id="IPR020084">
    <property type="entry name" value="NUDIX_hydrolase_CS"/>
</dbReference>
<dbReference type="PANTHER" id="PTHR42904">
    <property type="entry name" value="NUDIX HYDROLASE, NUDC SUBFAMILY"/>
    <property type="match status" value="1"/>
</dbReference>
<dbReference type="InterPro" id="IPR049734">
    <property type="entry name" value="NudC-like_C"/>
</dbReference>
<dbReference type="InterPro" id="IPR015375">
    <property type="entry name" value="NADH_PPase-like_N"/>
</dbReference>
<keyword evidence="8" id="KW-0520">NAD</keyword>
<sequence length="308" mass="34680">VSYTHIFAGNPLDRGDIERRDEQLLKEMIWQDSAKFLPFHKLNPLILKKGQAELAWISNKFLKQLPKEIGDPKFLGFDSERNPCFAVDVSLVKKPSDISNYTDQADFEDGRSAAISITNEQSGILAQARSNLNWHAQHRFCSVCGTESQSQRGGLMRECRKCKTQHFPRTDPVAIMLVYKGDRCVMGQTLARSNSTFYSCLAGFMDQGESIEEGVRREVREESGLEIGKVTYHSSQPWPFPSSLMIGCHAEAISDEIVSDPGEMSDVRWFTKEDVKLALEDKLDGVNIPGPIAIAHHLIKAWAYQNKT</sequence>
<dbReference type="InterPro" id="IPR000086">
    <property type="entry name" value="NUDIX_hydrolase_dom"/>
</dbReference>
<comment type="similarity">
    <text evidence="3">Belongs to the Nudix hydrolase family. NudC subfamily.</text>
</comment>
<dbReference type="PANTHER" id="PTHR42904:SF6">
    <property type="entry name" value="NAD-CAPPED RNA HYDROLASE NUDT12"/>
    <property type="match status" value="1"/>
</dbReference>
<dbReference type="InterPro" id="IPR050241">
    <property type="entry name" value="NAD-cap_RNA_hydrolase_NudC"/>
</dbReference>
<organism evidence="11">
    <name type="scientific">marine metagenome</name>
    <dbReference type="NCBI Taxonomy" id="408172"/>
    <lineage>
        <taxon>unclassified sequences</taxon>
        <taxon>metagenomes</taxon>
        <taxon>ecological metagenomes</taxon>
    </lineage>
</organism>
<dbReference type="GO" id="GO:0005777">
    <property type="term" value="C:peroxisome"/>
    <property type="evidence" value="ECO:0007669"/>
    <property type="project" value="TreeGrafter"/>
</dbReference>
<keyword evidence="6" id="KW-0378">Hydrolase</keyword>
<comment type="catalytic activity">
    <reaction evidence="9">
        <text>a 5'-end NAD(+)-phospho-ribonucleoside in mRNA + H2O = a 5'-end phospho-adenosine-phospho-ribonucleoside in mRNA + beta-nicotinamide D-ribonucleotide + 2 H(+)</text>
        <dbReference type="Rhea" id="RHEA:60876"/>
        <dbReference type="Rhea" id="RHEA-COMP:15698"/>
        <dbReference type="Rhea" id="RHEA-COMP:15719"/>
        <dbReference type="ChEBI" id="CHEBI:14649"/>
        <dbReference type="ChEBI" id="CHEBI:15377"/>
        <dbReference type="ChEBI" id="CHEBI:15378"/>
        <dbReference type="ChEBI" id="CHEBI:144029"/>
        <dbReference type="ChEBI" id="CHEBI:144051"/>
    </reaction>
    <physiologicalReaction direction="left-to-right" evidence="9">
        <dbReference type="Rhea" id="RHEA:60877"/>
    </physiologicalReaction>
</comment>
<dbReference type="GO" id="GO:0046872">
    <property type="term" value="F:metal ion binding"/>
    <property type="evidence" value="ECO:0007669"/>
    <property type="project" value="UniProtKB-KW"/>
</dbReference>
<proteinExistence type="inferred from homology"/>
<evidence type="ECO:0000256" key="7">
    <source>
        <dbReference type="ARBA" id="ARBA00022842"/>
    </source>
</evidence>
<feature type="domain" description="Nudix hydrolase" evidence="10">
    <location>
        <begin position="168"/>
        <end position="293"/>
    </location>
</feature>
<dbReference type="PROSITE" id="PS00893">
    <property type="entry name" value="NUDIX_BOX"/>
    <property type="match status" value="1"/>
</dbReference>